<reference evidence="9 10" key="1">
    <citation type="submission" date="2015-01" db="EMBL/GenBank/DDBJ databases">
        <title>Evolution of Trichinella species and genotypes.</title>
        <authorList>
            <person name="Korhonen P.K."/>
            <person name="Edoardo P."/>
            <person name="Giuseppe L.R."/>
            <person name="Gasser R.B."/>
        </authorList>
    </citation>
    <scope>NUCLEOTIDE SEQUENCE [LARGE SCALE GENOMIC DNA]</scope>
    <source>
        <strain evidence="9">ISS141</strain>
    </source>
</reference>
<dbReference type="PANTHER" id="PTHR47968">
    <property type="entry name" value="CENTROMERE PROTEIN E"/>
    <property type="match status" value="1"/>
</dbReference>
<protein>
    <recommendedName>
        <fullName evidence="6">Kinesin-like protein</fullName>
    </recommendedName>
</protein>
<keyword evidence="3 5" id="KW-0067">ATP-binding</keyword>
<keyword evidence="4" id="KW-0963">Cytoplasm</keyword>
<evidence type="ECO:0000256" key="7">
    <source>
        <dbReference type="SAM" id="Coils"/>
    </source>
</evidence>
<dbReference type="PROSITE" id="PS50067">
    <property type="entry name" value="KINESIN_MOTOR_2"/>
    <property type="match status" value="1"/>
</dbReference>
<comment type="subcellular location">
    <subcellularLocation>
        <location evidence="1">Cytoplasm</location>
        <location evidence="1">Cytoskeleton</location>
    </subcellularLocation>
</comment>
<feature type="non-terminal residue" evidence="9">
    <location>
        <position position="1"/>
    </location>
</feature>
<feature type="domain" description="Kinesin motor" evidence="8">
    <location>
        <begin position="68"/>
        <end position="408"/>
    </location>
</feature>
<evidence type="ECO:0000256" key="3">
    <source>
        <dbReference type="ARBA" id="ARBA00022840"/>
    </source>
</evidence>
<keyword evidence="5 6" id="KW-0505">Motor protein</keyword>
<keyword evidence="4" id="KW-0206">Cytoskeleton</keyword>
<evidence type="ECO:0000313" key="9">
    <source>
        <dbReference type="EMBL" id="KRX87167.1"/>
    </source>
</evidence>
<evidence type="ECO:0000256" key="6">
    <source>
        <dbReference type="RuleBase" id="RU000394"/>
    </source>
</evidence>
<dbReference type="GO" id="GO:0003777">
    <property type="term" value="F:microtubule motor activity"/>
    <property type="evidence" value="ECO:0007669"/>
    <property type="project" value="InterPro"/>
</dbReference>
<feature type="coiled-coil region" evidence="7">
    <location>
        <begin position="430"/>
        <end position="457"/>
    </location>
</feature>
<comment type="similarity">
    <text evidence="5 6">Belongs to the TRAFAC class myosin-kinesin ATPase superfamily. Kinesin family.</text>
</comment>
<dbReference type="InterPro" id="IPR027417">
    <property type="entry name" value="P-loop_NTPase"/>
</dbReference>
<evidence type="ECO:0000313" key="10">
    <source>
        <dbReference type="Proteomes" id="UP000054815"/>
    </source>
</evidence>
<organism evidence="9 10">
    <name type="scientific">Trichinella pseudospiralis</name>
    <name type="common">Parasitic roundworm</name>
    <dbReference type="NCBI Taxonomy" id="6337"/>
    <lineage>
        <taxon>Eukaryota</taxon>
        <taxon>Metazoa</taxon>
        <taxon>Ecdysozoa</taxon>
        <taxon>Nematoda</taxon>
        <taxon>Enoplea</taxon>
        <taxon>Dorylaimia</taxon>
        <taxon>Trichinellida</taxon>
        <taxon>Trichinellidae</taxon>
        <taxon>Trichinella</taxon>
    </lineage>
</organism>
<dbReference type="InterPro" id="IPR019821">
    <property type="entry name" value="Kinesin_motor_CS"/>
</dbReference>
<dbReference type="PANTHER" id="PTHR47968:SF65">
    <property type="entry name" value="KINESIN MOTOR DOMAIN-CONTAINING PROTEIN"/>
    <property type="match status" value="1"/>
</dbReference>
<dbReference type="Proteomes" id="UP000054815">
    <property type="component" value="Unassembled WGS sequence"/>
</dbReference>
<evidence type="ECO:0000256" key="2">
    <source>
        <dbReference type="ARBA" id="ARBA00022741"/>
    </source>
</evidence>
<dbReference type="AlphaFoldDB" id="A0A0V0XGP6"/>
<evidence type="ECO:0000256" key="4">
    <source>
        <dbReference type="ARBA" id="ARBA00023212"/>
    </source>
</evidence>
<comment type="caution">
    <text evidence="9">The sequence shown here is derived from an EMBL/GenBank/DDBJ whole genome shotgun (WGS) entry which is preliminary data.</text>
</comment>
<keyword evidence="6" id="KW-0493">Microtubule</keyword>
<dbReference type="InterPro" id="IPR027640">
    <property type="entry name" value="Kinesin-like_fam"/>
</dbReference>
<dbReference type="GO" id="GO:0007018">
    <property type="term" value="P:microtubule-based movement"/>
    <property type="evidence" value="ECO:0007669"/>
    <property type="project" value="InterPro"/>
</dbReference>
<dbReference type="SMART" id="SM00129">
    <property type="entry name" value="KISc"/>
    <property type="match status" value="1"/>
</dbReference>
<dbReference type="Gene3D" id="3.40.850.10">
    <property type="entry name" value="Kinesin motor domain"/>
    <property type="match status" value="1"/>
</dbReference>
<evidence type="ECO:0000256" key="1">
    <source>
        <dbReference type="ARBA" id="ARBA00004245"/>
    </source>
</evidence>
<dbReference type="Pfam" id="PF00225">
    <property type="entry name" value="Kinesin"/>
    <property type="match status" value="1"/>
</dbReference>
<dbReference type="STRING" id="6337.A0A0V0XGP6"/>
<keyword evidence="7" id="KW-0175">Coiled coil</keyword>
<accession>A0A0V0XGP6</accession>
<dbReference type="SUPFAM" id="SSF52540">
    <property type="entry name" value="P-loop containing nucleoside triphosphate hydrolases"/>
    <property type="match status" value="1"/>
</dbReference>
<gene>
    <name evidence="9" type="primary">KIF18B</name>
    <name evidence="9" type="ORF">T4E_7189</name>
</gene>
<evidence type="ECO:0000256" key="5">
    <source>
        <dbReference type="PROSITE-ProRule" id="PRU00283"/>
    </source>
</evidence>
<dbReference type="PRINTS" id="PR00380">
    <property type="entry name" value="KINESINHEAVY"/>
</dbReference>
<sequence length="542" mass="62094">LGFSSIVERGNIFQSKREQKYSQMLKRKHKSISDDRFASPWVRRTPRSAVKSTPFSVNRRKELPVTANVKVCVRIRPYGGSGVTSNAIVNVIDDHMLLFDPPSNTVKQTYFKGESIRDPTSRRAKNLTFCFDRIFDMDAKNEIVYKETMEPILEKFLNGHNCSMFAYGATGSGKTFTMLGSSASPGVILLTLEELYFRLQSENRDYNWELQVSYIEIYNEKVYDLLRPNKPVLNLREGKEVFISELSYHTPKSTEEMTEILIEGNKRRTQHPTDKNQESSRSHAVFQVTLKQTSKIPGIVKEVLFSKLSMIDLAGSERCQKAGLMSARQREGSNINRSLLALANCISALSEGRRGAHVPYRDSKLTRILKDSLSGRCYTIMIATINANFQSIDETYSTLQYANRAKNIRTDTTRNILTIDRQTTEYINIIKEQKKMIEELKAKNLELMREVEMWKNMNISVKNELDHSLPRSFQEPTNDLNVTPAVVPPKKRLSLPKNEDVRTSLEEKFNSIATDSEENSNGRDPPVSIYEMYLKHKEKHGL</sequence>
<dbReference type="GO" id="GO:0008017">
    <property type="term" value="F:microtubule binding"/>
    <property type="evidence" value="ECO:0007669"/>
    <property type="project" value="InterPro"/>
</dbReference>
<dbReference type="InterPro" id="IPR036961">
    <property type="entry name" value="Kinesin_motor_dom_sf"/>
</dbReference>
<dbReference type="PROSITE" id="PS00411">
    <property type="entry name" value="KINESIN_MOTOR_1"/>
    <property type="match status" value="1"/>
</dbReference>
<dbReference type="GO" id="GO:0005524">
    <property type="term" value="F:ATP binding"/>
    <property type="evidence" value="ECO:0007669"/>
    <property type="project" value="UniProtKB-UniRule"/>
</dbReference>
<dbReference type="GO" id="GO:0005874">
    <property type="term" value="C:microtubule"/>
    <property type="evidence" value="ECO:0007669"/>
    <property type="project" value="UniProtKB-KW"/>
</dbReference>
<dbReference type="InterPro" id="IPR001752">
    <property type="entry name" value="Kinesin_motor_dom"/>
</dbReference>
<evidence type="ECO:0000259" key="8">
    <source>
        <dbReference type="PROSITE" id="PS50067"/>
    </source>
</evidence>
<proteinExistence type="inferred from homology"/>
<name>A0A0V0XGP6_TRIPS</name>
<dbReference type="EMBL" id="JYDU01000304">
    <property type="protein sequence ID" value="KRX87167.1"/>
    <property type="molecule type" value="Genomic_DNA"/>
</dbReference>
<feature type="binding site" evidence="5">
    <location>
        <begin position="168"/>
        <end position="175"/>
    </location>
    <ligand>
        <name>ATP</name>
        <dbReference type="ChEBI" id="CHEBI:30616"/>
    </ligand>
</feature>
<keyword evidence="2 5" id="KW-0547">Nucleotide-binding</keyword>